<gene>
    <name evidence="1" type="ORF">U6A24_14355</name>
</gene>
<proteinExistence type="predicted"/>
<reference evidence="1 2" key="1">
    <citation type="journal article" date="2013" name="Int. J. Syst. Evol. Microbiol.">
        <title>Aquimarina gracilis sp. nov., isolated from the gut microflora of a mussel, Mytilus coruscus, and emended description of Aquimarina spongiae.</title>
        <authorList>
            <person name="Park S.C."/>
            <person name="Choe H.N."/>
            <person name="Baik K.S."/>
            <person name="Seong C.N."/>
        </authorList>
    </citation>
    <scope>NUCLEOTIDE SEQUENCE [LARGE SCALE GENOMIC DNA]</scope>
    <source>
        <strain evidence="1 2">PSC32</strain>
    </source>
</reference>
<name>A0ABU5ZXV9_9FLAO</name>
<dbReference type="Proteomes" id="UP001327027">
    <property type="component" value="Unassembled WGS sequence"/>
</dbReference>
<dbReference type="RefSeq" id="WP_324180685.1">
    <property type="nucleotide sequence ID" value="NZ_BAABAW010000006.1"/>
</dbReference>
<evidence type="ECO:0000313" key="2">
    <source>
        <dbReference type="Proteomes" id="UP001327027"/>
    </source>
</evidence>
<keyword evidence="2" id="KW-1185">Reference proteome</keyword>
<evidence type="ECO:0000313" key="1">
    <source>
        <dbReference type="EMBL" id="MEB3346657.1"/>
    </source>
</evidence>
<comment type="caution">
    <text evidence="1">The sequence shown here is derived from an EMBL/GenBank/DDBJ whole genome shotgun (WGS) entry which is preliminary data.</text>
</comment>
<sequence>MKIFLVFIFSLLSFLSFGQERTIQTISIELEQLTAPLSLVDTDVINNKYQLMEVDLSVDLRKQYLKKNTPLMLLPENKFIQQNYNVAIPGAPTNQRKVGFTISGNGYNSSLNRNTGDIKNNAYKDASLYSGAFCPITGLAY</sequence>
<protein>
    <submittedName>
        <fullName evidence="1">Uncharacterized protein</fullName>
    </submittedName>
</protein>
<accession>A0ABU5ZXV9</accession>
<organism evidence="1 2">
    <name type="scientific">Aquimarina gracilis</name>
    <dbReference type="NCBI Taxonomy" id="874422"/>
    <lineage>
        <taxon>Bacteria</taxon>
        <taxon>Pseudomonadati</taxon>
        <taxon>Bacteroidota</taxon>
        <taxon>Flavobacteriia</taxon>
        <taxon>Flavobacteriales</taxon>
        <taxon>Flavobacteriaceae</taxon>
        <taxon>Aquimarina</taxon>
    </lineage>
</organism>
<dbReference type="EMBL" id="JAYKLX010000006">
    <property type="protein sequence ID" value="MEB3346657.1"/>
    <property type="molecule type" value="Genomic_DNA"/>
</dbReference>